<evidence type="ECO:0000313" key="3">
    <source>
        <dbReference type="Proteomes" id="UP000013827"/>
    </source>
</evidence>
<evidence type="ECO:0000313" key="2">
    <source>
        <dbReference type="EnsemblProtists" id="EOD39605"/>
    </source>
</evidence>
<feature type="region of interest" description="Disordered" evidence="1">
    <location>
        <begin position="330"/>
        <end position="362"/>
    </location>
</feature>
<dbReference type="CDD" id="cd00024">
    <property type="entry name" value="CD_CSD"/>
    <property type="match status" value="1"/>
</dbReference>
<sequence length="529" mass="56689">MKRARQDDSVARIGQALLDSRQQRRRGAKSAAGAVSGEARASSGDRSAVRNQDASQILRHGFVETPSTLLEPSLRAALLARAQAGGGHDISNAKELRIGGSLLQCVRDAVCSSPTVRQAAREVFSTPYVSIPYVSVLSTHPGQQPQLPHADDTCNRELIGLIHLRPGQAPTRCAPYDSSRTWPTGWTAKCTACDAAVPLTDKMYRERRHLRIGFRVGKPHPDAGDGNLALSTLLHRGPGTLGRDETRHVLFYSLRPEYADMDPAAEEAAGREAEYHPDEQARPSQMQPGRSREAEVTAAYLLANRPGDADLARRLTAMYAEDGYDLSLHATSRGEQPKQRAGAAGDVYDGYPPSHNSWEPAANVPERVLSYFRAVRSDSDGDEGTGEEDEEARLSAPQAASPSAKRRKRQAAPAPARKRAATLHAQPPSKCNLATREAPSSASRSLRQRTHQGPYLDDHPGILAALAHAEAERKGRLPEPSDGGLDLSASRVCGDTPQTGRSARTAGQAAAARAASMAAAEASGTFRAA</sequence>
<feature type="region of interest" description="Disordered" evidence="1">
    <location>
        <begin position="1"/>
        <end position="51"/>
    </location>
</feature>
<dbReference type="KEGG" id="ehx:EMIHUDRAFT_448893"/>
<dbReference type="PaxDb" id="2903-EOD39605"/>
<dbReference type="GeneID" id="17284876"/>
<dbReference type="Proteomes" id="UP000013827">
    <property type="component" value="Unassembled WGS sequence"/>
</dbReference>
<feature type="compositionally biased region" description="Low complexity" evidence="1">
    <location>
        <begin position="499"/>
        <end position="508"/>
    </location>
</feature>
<dbReference type="RefSeq" id="XP_005792034.1">
    <property type="nucleotide sequence ID" value="XM_005791977.1"/>
</dbReference>
<proteinExistence type="predicted"/>
<feature type="compositionally biased region" description="Basic residues" evidence="1">
    <location>
        <begin position="404"/>
        <end position="421"/>
    </location>
</feature>
<feature type="region of interest" description="Disordered" evidence="1">
    <location>
        <begin position="265"/>
        <end position="291"/>
    </location>
</feature>
<reference evidence="3" key="1">
    <citation type="journal article" date="2013" name="Nature">
        <title>Pan genome of the phytoplankton Emiliania underpins its global distribution.</title>
        <authorList>
            <person name="Read B.A."/>
            <person name="Kegel J."/>
            <person name="Klute M.J."/>
            <person name="Kuo A."/>
            <person name="Lefebvre S.C."/>
            <person name="Maumus F."/>
            <person name="Mayer C."/>
            <person name="Miller J."/>
            <person name="Monier A."/>
            <person name="Salamov A."/>
            <person name="Young J."/>
            <person name="Aguilar M."/>
            <person name="Claverie J.M."/>
            <person name="Frickenhaus S."/>
            <person name="Gonzalez K."/>
            <person name="Herman E.K."/>
            <person name="Lin Y.C."/>
            <person name="Napier J."/>
            <person name="Ogata H."/>
            <person name="Sarno A.F."/>
            <person name="Shmutz J."/>
            <person name="Schroeder D."/>
            <person name="de Vargas C."/>
            <person name="Verret F."/>
            <person name="von Dassow P."/>
            <person name="Valentin K."/>
            <person name="Van de Peer Y."/>
            <person name="Wheeler G."/>
            <person name="Dacks J.B."/>
            <person name="Delwiche C.F."/>
            <person name="Dyhrman S.T."/>
            <person name="Glockner G."/>
            <person name="John U."/>
            <person name="Richards T."/>
            <person name="Worden A.Z."/>
            <person name="Zhang X."/>
            <person name="Grigoriev I.V."/>
            <person name="Allen A.E."/>
            <person name="Bidle K."/>
            <person name="Borodovsky M."/>
            <person name="Bowler C."/>
            <person name="Brownlee C."/>
            <person name="Cock J.M."/>
            <person name="Elias M."/>
            <person name="Gladyshev V.N."/>
            <person name="Groth M."/>
            <person name="Guda C."/>
            <person name="Hadaegh A."/>
            <person name="Iglesias-Rodriguez M.D."/>
            <person name="Jenkins J."/>
            <person name="Jones B.M."/>
            <person name="Lawson T."/>
            <person name="Leese F."/>
            <person name="Lindquist E."/>
            <person name="Lobanov A."/>
            <person name="Lomsadze A."/>
            <person name="Malik S.B."/>
            <person name="Marsh M.E."/>
            <person name="Mackinder L."/>
            <person name="Mock T."/>
            <person name="Mueller-Roeber B."/>
            <person name="Pagarete A."/>
            <person name="Parker M."/>
            <person name="Probert I."/>
            <person name="Quesneville H."/>
            <person name="Raines C."/>
            <person name="Rensing S.A."/>
            <person name="Riano-Pachon D.M."/>
            <person name="Richier S."/>
            <person name="Rokitta S."/>
            <person name="Shiraiwa Y."/>
            <person name="Soanes D.M."/>
            <person name="van der Giezen M."/>
            <person name="Wahlund T.M."/>
            <person name="Williams B."/>
            <person name="Wilson W."/>
            <person name="Wolfe G."/>
            <person name="Wurch L.L."/>
        </authorList>
    </citation>
    <scope>NUCLEOTIDE SEQUENCE</scope>
</reference>
<accession>A0A0D3KV20</accession>
<feature type="compositionally biased region" description="Acidic residues" evidence="1">
    <location>
        <begin position="380"/>
        <end position="391"/>
    </location>
</feature>
<feature type="compositionally biased region" description="Basic and acidic residues" evidence="1">
    <location>
        <begin position="1"/>
        <end position="10"/>
    </location>
</feature>
<feature type="region of interest" description="Disordered" evidence="1">
    <location>
        <begin position="471"/>
        <end position="508"/>
    </location>
</feature>
<organism evidence="2 3">
    <name type="scientific">Emiliania huxleyi (strain CCMP1516)</name>
    <dbReference type="NCBI Taxonomy" id="280463"/>
    <lineage>
        <taxon>Eukaryota</taxon>
        <taxon>Haptista</taxon>
        <taxon>Haptophyta</taxon>
        <taxon>Prymnesiophyceae</taxon>
        <taxon>Isochrysidales</taxon>
        <taxon>Noelaerhabdaceae</taxon>
        <taxon>Emiliania</taxon>
    </lineage>
</organism>
<reference evidence="2" key="2">
    <citation type="submission" date="2024-10" db="UniProtKB">
        <authorList>
            <consortium name="EnsemblProtists"/>
        </authorList>
    </citation>
    <scope>IDENTIFICATION</scope>
</reference>
<dbReference type="eggNOG" id="ENOG502SY4Y">
    <property type="taxonomic scope" value="Eukaryota"/>
</dbReference>
<dbReference type="HOGENOM" id="CLU_515298_0_0_1"/>
<feature type="compositionally biased region" description="Basic and acidic residues" evidence="1">
    <location>
        <begin position="268"/>
        <end position="281"/>
    </location>
</feature>
<feature type="region of interest" description="Disordered" evidence="1">
    <location>
        <begin position="377"/>
        <end position="459"/>
    </location>
</feature>
<name>A0A0D3KV20_EMIH1</name>
<protein>
    <submittedName>
        <fullName evidence="2">Uncharacterized protein</fullName>
    </submittedName>
</protein>
<evidence type="ECO:0000256" key="1">
    <source>
        <dbReference type="SAM" id="MobiDB-lite"/>
    </source>
</evidence>
<dbReference type="EnsemblProtists" id="EOD39605">
    <property type="protein sequence ID" value="EOD39605"/>
    <property type="gene ID" value="EMIHUDRAFT_448893"/>
</dbReference>
<dbReference type="AlphaFoldDB" id="A0A0D3KV20"/>
<keyword evidence="3" id="KW-1185">Reference proteome</keyword>